<evidence type="ECO:0000313" key="1">
    <source>
        <dbReference type="EMBL" id="AWN05276.1"/>
    </source>
</evidence>
<dbReference type="Proteomes" id="UP000247188">
    <property type="component" value="Segment"/>
</dbReference>
<name>A0A2U8UPD2_9CAUD</name>
<proteinExistence type="predicted"/>
<dbReference type="EMBL" id="MH155870">
    <property type="protein sequence ID" value="AWN05276.1"/>
    <property type="molecule type" value="Genomic_DNA"/>
</dbReference>
<organism evidence="1 2">
    <name type="scientific">Streptomyces phage Ibantik</name>
    <dbReference type="NCBI Taxonomy" id="2182397"/>
    <lineage>
        <taxon>Viruses</taxon>
        <taxon>Duplodnaviria</taxon>
        <taxon>Heunggongvirae</taxon>
        <taxon>Uroviricota</taxon>
        <taxon>Caudoviricetes</taxon>
        <taxon>Ibantikvirus</taxon>
        <taxon>Ibantikvirus ibantik</taxon>
    </lineage>
</organism>
<gene>
    <name evidence="1" type="primary">52</name>
    <name evidence="1" type="ORF">SEA_IBANTIK_52</name>
</gene>
<keyword evidence="2" id="KW-1185">Reference proteome</keyword>
<sequence length="74" mass="8369">MSARDKLIDLFDAGGPHHLFSSEEVADSILALHAHELAEMQRVERDNQYGPLEFKAEKVAINRVIDLIDPEVEK</sequence>
<protein>
    <submittedName>
        <fullName evidence="1">Uncharacterized protein</fullName>
    </submittedName>
</protein>
<dbReference type="GeneID" id="80019271"/>
<dbReference type="KEGG" id="vg:80019271"/>
<accession>A0A2U8UPD2</accession>
<reference evidence="2" key="1">
    <citation type="submission" date="2018-04" db="EMBL/GenBank/DDBJ databases">
        <authorList>
            <person name="Go L.Y."/>
            <person name="Mitchell J.A."/>
        </authorList>
    </citation>
    <scope>NUCLEOTIDE SEQUENCE [LARGE SCALE GENOMIC DNA]</scope>
</reference>
<dbReference type="RefSeq" id="YP_010754676.1">
    <property type="nucleotide sequence ID" value="NC_073462.1"/>
</dbReference>
<evidence type="ECO:0000313" key="2">
    <source>
        <dbReference type="Proteomes" id="UP000247188"/>
    </source>
</evidence>